<dbReference type="PRINTS" id="PR01100">
    <property type="entry name" value="SHIKIMTKNASE"/>
</dbReference>
<proteinExistence type="inferred from homology"/>
<dbReference type="InterPro" id="IPR000623">
    <property type="entry name" value="Shikimate_kinase/TSH1"/>
</dbReference>
<feature type="binding site" evidence="11">
    <location>
        <position position="146"/>
    </location>
    <ligand>
        <name>substrate</name>
    </ligand>
</feature>
<dbReference type="SUPFAM" id="SSF52540">
    <property type="entry name" value="P-loop containing nucleoside triphosphate hydrolases"/>
    <property type="match status" value="1"/>
</dbReference>
<comment type="function">
    <text evidence="11">Catalyzes the specific phosphorylation of the 3-hydroxyl group of shikimic acid using ATP as a cosubstrate.</text>
</comment>
<comment type="pathway">
    <text evidence="1 11">Metabolic intermediate biosynthesis; chorismate biosynthesis; chorismate from D-erythrose 4-phosphate and phosphoenolpyruvate: step 5/7.</text>
</comment>
<comment type="subcellular location">
    <subcellularLocation>
        <location evidence="11">Cytoplasm</location>
    </subcellularLocation>
</comment>
<dbReference type="InterPro" id="IPR031322">
    <property type="entry name" value="Shikimate/glucono_kinase"/>
</dbReference>
<comment type="caution">
    <text evidence="12">The sequence shown here is derived from an EMBL/GenBank/DDBJ whole genome shotgun (WGS) entry which is preliminary data.</text>
</comment>
<evidence type="ECO:0000256" key="9">
    <source>
        <dbReference type="ARBA" id="ARBA00023141"/>
    </source>
</evidence>
<evidence type="ECO:0000313" key="13">
    <source>
        <dbReference type="Proteomes" id="UP000525652"/>
    </source>
</evidence>
<evidence type="ECO:0000256" key="2">
    <source>
        <dbReference type="ARBA" id="ARBA00006997"/>
    </source>
</evidence>
<dbReference type="EC" id="2.7.1.71" evidence="3 11"/>
<feature type="binding site" evidence="11">
    <location>
        <position position="25"/>
    </location>
    <ligand>
        <name>Mg(2+)</name>
        <dbReference type="ChEBI" id="CHEBI:18420"/>
    </ligand>
</feature>
<keyword evidence="11" id="KW-0963">Cytoplasm</keyword>
<keyword evidence="6 11" id="KW-0547">Nucleotide-binding</keyword>
<keyword evidence="8 11" id="KW-0067">ATP-binding</keyword>
<name>A0A7X1B1G5_9BACT</name>
<feature type="binding site" evidence="11">
    <location>
        <position position="43"/>
    </location>
    <ligand>
        <name>substrate</name>
    </ligand>
</feature>
<keyword evidence="11" id="KW-0460">Magnesium</keyword>
<dbReference type="GO" id="GO:0009073">
    <property type="term" value="P:aromatic amino acid family biosynthetic process"/>
    <property type="evidence" value="ECO:0007669"/>
    <property type="project" value="UniProtKB-KW"/>
</dbReference>
<dbReference type="Proteomes" id="UP000525652">
    <property type="component" value="Unassembled WGS sequence"/>
</dbReference>
<dbReference type="AlphaFoldDB" id="A0A7X1B1G5"/>
<feature type="binding site" evidence="11">
    <location>
        <begin position="21"/>
        <end position="26"/>
    </location>
    <ligand>
        <name>ATP</name>
        <dbReference type="ChEBI" id="CHEBI:30616"/>
    </ligand>
</feature>
<dbReference type="GO" id="GO:0000287">
    <property type="term" value="F:magnesium ion binding"/>
    <property type="evidence" value="ECO:0007669"/>
    <property type="project" value="UniProtKB-UniRule"/>
</dbReference>
<dbReference type="InterPro" id="IPR023000">
    <property type="entry name" value="Shikimate_kinase_CS"/>
</dbReference>
<evidence type="ECO:0000256" key="1">
    <source>
        <dbReference type="ARBA" id="ARBA00004842"/>
    </source>
</evidence>
<evidence type="ECO:0000256" key="5">
    <source>
        <dbReference type="ARBA" id="ARBA00022679"/>
    </source>
</evidence>
<dbReference type="Pfam" id="PF01202">
    <property type="entry name" value="SKI"/>
    <property type="match status" value="1"/>
</dbReference>
<organism evidence="12 13">
    <name type="scientific">Puniceicoccus vermicola</name>
    <dbReference type="NCBI Taxonomy" id="388746"/>
    <lineage>
        <taxon>Bacteria</taxon>
        <taxon>Pseudomonadati</taxon>
        <taxon>Verrucomicrobiota</taxon>
        <taxon>Opitutia</taxon>
        <taxon>Puniceicoccales</taxon>
        <taxon>Puniceicoccaceae</taxon>
        <taxon>Puniceicoccus</taxon>
    </lineage>
</organism>
<keyword evidence="11" id="KW-0479">Metal-binding</keyword>
<keyword evidence="4 11" id="KW-0028">Amino-acid biosynthesis</keyword>
<gene>
    <name evidence="11" type="primary">aroK</name>
    <name evidence="12" type="ORF">H5P30_19045</name>
</gene>
<evidence type="ECO:0000256" key="6">
    <source>
        <dbReference type="ARBA" id="ARBA00022741"/>
    </source>
</evidence>
<dbReference type="GO" id="GO:0008652">
    <property type="term" value="P:amino acid biosynthetic process"/>
    <property type="evidence" value="ECO:0007669"/>
    <property type="project" value="UniProtKB-KW"/>
</dbReference>
<dbReference type="EMBL" id="JACHVA010000134">
    <property type="protein sequence ID" value="MBC2603881.1"/>
    <property type="molecule type" value="Genomic_DNA"/>
</dbReference>
<dbReference type="PANTHER" id="PTHR21087:SF16">
    <property type="entry name" value="SHIKIMATE KINASE 1, CHLOROPLASTIC"/>
    <property type="match status" value="1"/>
</dbReference>
<evidence type="ECO:0000256" key="7">
    <source>
        <dbReference type="ARBA" id="ARBA00022777"/>
    </source>
</evidence>
<dbReference type="GO" id="GO:0005829">
    <property type="term" value="C:cytosol"/>
    <property type="evidence" value="ECO:0007669"/>
    <property type="project" value="TreeGrafter"/>
</dbReference>
<feature type="binding site" evidence="11">
    <location>
        <position position="67"/>
    </location>
    <ligand>
        <name>substrate</name>
    </ligand>
</feature>
<dbReference type="PANTHER" id="PTHR21087">
    <property type="entry name" value="SHIKIMATE KINASE"/>
    <property type="match status" value="1"/>
</dbReference>
<comment type="subunit">
    <text evidence="11">Monomer.</text>
</comment>
<dbReference type="InterPro" id="IPR027417">
    <property type="entry name" value="P-loop_NTPase"/>
</dbReference>
<feature type="binding site" evidence="11">
    <location>
        <position position="127"/>
    </location>
    <ligand>
        <name>ATP</name>
        <dbReference type="ChEBI" id="CHEBI:30616"/>
    </ligand>
</feature>
<comment type="similarity">
    <text evidence="2 11">Belongs to the shikimate kinase family.</text>
</comment>
<evidence type="ECO:0000256" key="11">
    <source>
        <dbReference type="HAMAP-Rule" id="MF_00109"/>
    </source>
</evidence>
<dbReference type="CDD" id="cd00464">
    <property type="entry name" value="SK"/>
    <property type="match status" value="1"/>
</dbReference>
<keyword evidence="9 11" id="KW-0057">Aromatic amino acid biosynthesis</keyword>
<evidence type="ECO:0000313" key="12">
    <source>
        <dbReference type="EMBL" id="MBC2603881.1"/>
    </source>
</evidence>
<evidence type="ECO:0000256" key="3">
    <source>
        <dbReference type="ARBA" id="ARBA00012154"/>
    </source>
</evidence>
<feature type="binding site" evidence="11">
    <location>
        <position position="162"/>
    </location>
    <ligand>
        <name>ATP</name>
        <dbReference type="ChEBI" id="CHEBI:30616"/>
    </ligand>
</feature>
<feature type="binding site" evidence="11">
    <location>
        <position position="89"/>
    </location>
    <ligand>
        <name>substrate</name>
    </ligand>
</feature>
<evidence type="ECO:0000256" key="8">
    <source>
        <dbReference type="ARBA" id="ARBA00022840"/>
    </source>
</evidence>
<accession>A0A7X1B1G5</accession>
<dbReference type="RefSeq" id="WP_185694499.1">
    <property type="nucleotide sequence ID" value="NZ_JACHVA010000134.1"/>
</dbReference>
<keyword evidence="7 11" id="KW-0418">Kinase</keyword>
<dbReference type="GO" id="GO:0009423">
    <property type="term" value="P:chorismate biosynthetic process"/>
    <property type="evidence" value="ECO:0007669"/>
    <property type="project" value="UniProtKB-UniRule"/>
</dbReference>
<dbReference type="GO" id="GO:0004765">
    <property type="term" value="F:shikimate kinase activity"/>
    <property type="evidence" value="ECO:0007669"/>
    <property type="project" value="UniProtKB-UniRule"/>
</dbReference>
<dbReference type="Gene3D" id="3.40.50.300">
    <property type="entry name" value="P-loop containing nucleotide triphosphate hydrolases"/>
    <property type="match status" value="1"/>
</dbReference>
<reference evidence="12 13" key="1">
    <citation type="submission" date="2020-07" db="EMBL/GenBank/DDBJ databases">
        <authorList>
            <person name="Feng X."/>
        </authorList>
    </citation>
    <scope>NUCLEOTIDE SEQUENCE [LARGE SCALE GENOMIC DNA]</scope>
    <source>
        <strain evidence="12 13">JCM14086</strain>
    </source>
</reference>
<sequence length="188" mass="21026">MADNTTDPAVRPNLYLTGFMGTGKSSIGRELSRTLKYRFIDSDRWIEKDVGMKIPQIFAEKGEAWFRECEKRFIQEGHPAEGCVVACGGGLVVPEGMIELVESRGVLVALFASVKTVLDRTSRNKNRPLLAVEDPEARIRELMAKRDPIYRKVDLAVSTDGRSFADVRDAVLRIYRAHCSGTPVSKEH</sequence>
<keyword evidence="5 11" id="KW-0808">Transferase</keyword>
<protein>
    <recommendedName>
        <fullName evidence="3 11">Shikimate kinase</fullName>
        <shortName evidence="11">SK</shortName>
        <ecNumber evidence="3 11">2.7.1.71</ecNumber>
    </recommendedName>
</protein>
<dbReference type="UniPathway" id="UPA00053">
    <property type="reaction ID" value="UER00088"/>
</dbReference>
<comment type="catalytic activity">
    <reaction evidence="10 11">
        <text>shikimate + ATP = 3-phosphoshikimate + ADP + H(+)</text>
        <dbReference type="Rhea" id="RHEA:13121"/>
        <dbReference type="ChEBI" id="CHEBI:15378"/>
        <dbReference type="ChEBI" id="CHEBI:30616"/>
        <dbReference type="ChEBI" id="CHEBI:36208"/>
        <dbReference type="ChEBI" id="CHEBI:145989"/>
        <dbReference type="ChEBI" id="CHEBI:456216"/>
        <dbReference type="EC" id="2.7.1.71"/>
    </reaction>
</comment>
<keyword evidence="13" id="KW-1185">Reference proteome</keyword>
<evidence type="ECO:0000256" key="4">
    <source>
        <dbReference type="ARBA" id="ARBA00022605"/>
    </source>
</evidence>
<dbReference type="HAMAP" id="MF_00109">
    <property type="entry name" value="Shikimate_kinase"/>
    <property type="match status" value="1"/>
</dbReference>
<dbReference type="GO" id="GO:0005524">
    <property type="term" value="F:ATP binding"/>
    <property type="evidence" value="ECO:0007669"/>
    <property type="project" value="UniProtKB-UniRule"/>
</dbReference>
<evidence type="ECO:0000256" key="10">
    <source>
        <dbReference type="ARBA" id="ARBA00048567"/>
    </source>
</evidence>
<comment type="cofactor">
    <cofactor evidence="11">
        <name>Mg(2+)</name>
        <dbReference type="ChEBI" id="CHEBI:18420"/>
    </cofactor>
    <text evidence="11">Binds 1 Mg(2+) ion per subunit.</text>
</comment>
<dbReference type="PROSITE" id="PS01128">
    <property type="entry name" value="SHIKIMATE_KINASE"/>
    <property type="match status" value="1"/>
</dbReference>